<dbReference type="PANTHER" id="PTHR46128">
    <property type="entry name" value="MITOCHONDRIAL GROUP I INTRON SPLICING FACTOR CCM1"/>
    <property type="match status" value="1"/>
</dbReference>
<dbReference type="EMBL" id="RDQH01000342">
    <property type="protein sequence ID" value="RXH70728.1"/>
    <property type="molecule type" value="Genomic_DNA"/>
</dbReference>
<feature type="domain" description="Pentatricopeptide repeat-containing protein-mitochondrial" evidence="4">
    <location>
        <begin position="462"/>
        <end position="572"/>
    </location>
</feature>
<evidence type="ECO:0000256" key="2">
    <source>
        <dbReference type="ARBA" id="ARBA00022737"/>
    </source>
</evidence>
<dbReference type="InterPro" id="IPR011990">
    <property type="entry name" value="TPR-like_helical_dom_sf"/>
</dbReference>
<keyword evidence="6" id="KW-1185">Reference proteome</keyword>
<dbReference type="Gene3D" id="1.25.40.10">
    <property type="entry name" value="Tetratricopeptide repeat domain"/>
    <property type="match status" value="4"/>
</dbReference>
<dbReference type="InterPro" id="IPR057027">
    <property type="entry name" value="TPR_mt"/>
</dbReference>
<dbReference type="Proteomes" id="UP000290289">
    <property type="component" value="Chromosome 16"/>
</dbReference>
<evidence type="ECO:0000313" key="6">
    <source>
        <dbReference type="Proteomes" id="UP000290289"/>
    </source>
</evidence>
<keyword evidence="2" id="KW-0677">Repeat</keyword>
<evidence type="ECO:0000313" key="5">
    <source>
        <dbReference type="EMBL" id="RXH70728.1"/>
    </source>
</evidence>
<dbReference type="InterPro" id="IPR050872">
    <property type="entry name" value="PPR_P_subfamily"/>
</dbReference>
<reference evidence="5 6" key="1">
    <citation type="submission" date="2018-10" db="EMBL/GenBank/DDBJ databases">
        <title>A high-quality apple genome assembly.</title>
        <authorList>
            <person name="Hu J."/>
        </authorList>
    </citation>
    <scope>NUCLEOTIDE SEQUENCE [LARGE SCALE GENOMIC DNA]</scope>
    <source>
        <strain evidence="6">cv. HFTH1</strain>
        <tissue evidence="5">Young leaf</tissue>
    </source>
</reference>
<feature type="repeat" description="PPR" evidence="3">
    <location>
        <begin position="547"/>
        <end position="581"/>
    </location>
</feature>
<comment type="caution">
    <text evidence="5">The sequence shown here is derived from an EMBL/GenBank/DDBJ whole genome shotgun (WGS) entry which is preliminary data.</text>
</comment>
<dbReference type="InterPro" id="IPR002885">
    <property type="entry name" value="PPR_rpt"/>
</dbReference>
<gene>
    <name evidence="5" type="ORF">DVH24_013474</name>
</gene>
<dbReference type="Pfam" id="PF23276">
    <property type="entry name" value="TPR_24"/>
    <property type="match status" value="1"/>
</dbReference>
<accession>A0A498HGW9</accession>
<evidence type="ECO:0000256" key="3">
    <source>
        <dbReference type="PROSITE-ProRule" id="PRU00708"/>
    </source>
</evidence>
<proteinExistence type="inferred from homology"/>
<evidence type="ECO:0000256" key="1">
    <source>
        <dbReference type="ARBA" id="ARBA00007626"/>
    </source>
</evidence>
<feature type="repeat" description="PPR" evidence="3">
    <location>
        <begin position="338"/>
        <end position="372"/>
    </location>
</feature>
<comment type="similarity">
    <text evidence="1">Belongs to the PPR family. P subfamily.</text>
</comment>
<organism evidence="5 6">
    <name type="scientific">Malus domestica</name>
    <name type="common">Apple</name>
    <name type="synonym">Pyrus malus</name>
    <dbReference type="NCBI Taxonomy" id="3750"/>
    <lineage>
        <taxon>Eukaryota</taxon>
        <taxon>Viridiplantae</taxon>
        <taxon>Streptophyta</taxon>
        <taxon>Embryophyta</taxon>
        <taxon>Tracheophyta</taxon>
        <taxon>Spermatophyta</taxon>
        <taxon>Magnoliopsida</taxon>
        <taxon>eudicotyledons</taxon>
        <taxon>Gunneridae</taxon>
        <taxon>Pentapetalae</taxon>
        <taxon>rosids</taxon>
        <taxon>fabids</taxon>
        <taxon>Rosales</taxon>
        <taxon>Rosaceae</taxon>
        <taxon>Amygdaloideae</taxon>
        <taxon>Maleae</taxon>
        <taxon>Malus</taxon>
    </lineage>
</organism>
<dbReference type="AlphaFoldDB" id="A0A498HGW9"/>
<dbReference type="PROSITE" id="PS51375">
    <property type="entry name" value="PPR"/>
    <property type="match status" value="2"/>
</dbReference>
<name>A0A498HGW9_MALDO</name>
<feature type="non-terminal residue" evidence="5">
    <location>
        <position position="1"/>
    </location>
</feature>
<evidence type="ECO:0000259" key="4">
    <source>
        <dbReference type="Pfam" id="PF23276"/>
    </source>
</evidence>
<protein>
    <recommendedName>
        <fullName evidence="4">Pentatricopeptide repeat-containing protein-mitochondrial domain-containing protein</fullName>
    </recommendedName>
</protein>
<dbReference type="PANTHER" id="PTHR46128:SF73">
    <property type="entry name" value="CRIB DOMAIN-CONTAINING PROTEIN"/>
    <property type="match status" value="1"/>
</dbReference>
<dbReference type="NCBIfam" id="TIGR00756">
    <property type="entry name" value="PPR"/>
    <property type="match status" value="4"/>
</dbReference>
<dbReference type="Pfam" id="PF01535">
    <property type="entry name" value="PPR"/>
    <property type="match status" value="2"/>
</dbReference>
<sequence length="814" mass="93053">NYIVILWTNAIWVRIRRTSKWHLLSLFVKSNQVVLKLQSFHEEKIRAREKVDELFSQYRPRYKNWRNSRRFARNTTTTSNAKPLYQFLASNHCYQQHGYFLILFSFRSNCTNYGYEKVGSVKERFNSPDFSISDGIVIDFPICFDVGFILDAKQMLIPAEVVGVHLGHNMFDELSNSTNNSFMKAQPTILENEYQKEWVGIYAHHVFVGMQQTADMASLKLGFHEFIHDKCGTKFLSSFESMNLWASCEDSGFCVDIDRSMGYYCKIIRLFEMMKTSNFTVNSLVYEFLCKNLRLDDVIKVLEEMPPNNVFALVLYVFCKLGKVDDAMKFLEDKKIMETSACNVMLQGYCSTGKFLMVEDLLVKMSKRNVADCISWNIIIRWLSESARIREVLEFLGRNVISCSLPDCDTYSALVVCHCKMSNYRNAMDIFDHIHAKSWVLDHTSYCELVKGLCLGEMTLEATEVFCYMSSNRCSIEPSSFNMLIYGLCETGKVDEAIRIQQLAYYSGTSSTSTTYSTIMLGLSKLDRVKDLWVVLSKMLMKGWSLDLDAYSVLIQSMSLQNRMKECLLLFNMMVDKGWSLKIQVYGYSNIHFSCMNASGDFTECSQDGIFGVVLLVAYCTFIVVADQALRLILISIVIGALFAEKERKQIHRACVEVDFLCRCSVPVSSVIMHLYSRCGDEHNALRFFLNPDLCEITKPNISWISLLAGYFKSRGTSQAIPVGIEMYGVVLGLARTCLPTAFLPTSLSSVQKISKSARNDSNESKSPSLQDLICRIKGSGLGTLRFLSKDYNYGRNFRCWGSSLFIPYLESRI</sequence>